<feature type="active site" description="Charge relay system" evidence="8 9">
    <location>
        <position position="140"/>
    </location>
</feature>
<dbReference type="InterPro" id="IPR036852">
    <property type="entry name" value="Peptidase_S8/S53_dom_sf"/>
</dbReference>
<dbReference type="InterPro" id="IPR045051">
    <property type="entry name" value="SBT"/>
</dbReference>
<keyword evidence="5 10" id="KW-0732">Signal</keyword>
<reference evidence="14 15" key="4">
    <citation type="journal article" date="2011" name="BMC Genomics">
        <title>RNA-Seq improves annotation of protein-coding genes in the cucumber genome.</title>
        <authorList>
            <person name="Li Z."/>
            <person name="Zhang Z."/>
            <person name="Yan P."/>
            <person name="Huang S."/>
            <person name="Fei Z."/>
            <person name="Lin K."/>
        </authorList>
    </citation>
    <scope>NUCLEOTIDE SEQUENCE [LARGE SCALE GENOMIC DNA]</scope>
    <source>
        <strain evidence="15">cv. 9930</strain>
    </source>
</reference>
<evidence type="ECO:0000256" key="6">
    <source>
        <dbReference type="ARBA" id="ARBA00022801"/>
    </source>
</evidence>
<keyword evidence="15" id="KW-1185">Reference proteome</keyword>
<evidence type="ECO:0000313" key="15">
    <source>
        <dbReference type="Proteomes" id="UP000029981"/>
    </source>
</evidence>
<dbReference type="SUPFAM" id="SSF52743">
    <property type="entry name" value="Subtilisin-like"/>
    <property type="match status" value="1"/>
</dbReference>
<feature type="signal peptide" evidence="10">
    <location>
        <begin position="1"/>
        <end position="23"/>
    </location>
</feature>
<evidence type="ECO:0000256" key="7">
    <source>
        <dbReference type="ARBA" id="ARBA00022825"/>
    </source>
</evidence>
<keyword evidence="4 9" id="KW-0645">Protease</keyword>
<evidence type="ECO:0000259" key="12">
    <source>
        <dbReference type="Pfam" id="PF05922"/>
    </source>
</evidence>
<feature type="domain" description="Peptidase S8/S53" evidence="11">
    <location>
        <begin position="132"/>
        <end position="583"/>
    </location>
</feature>
<feature type="chain" id="PRO_5001965380" description="Cucumisin-like" evidence="10">
    <location>
        <begin position="24"/>
        <end position="744"/>
    </location>
</feature>
<dbReference type="Pfam" id="PF05922">
    <property type="entry name" value="Inhibitor_I9"/>
    <property type="match status" value="1"/>
</dbReference>
<evidence type="ECO:0000259" key="11">
    <source>
        <dbReference type="Pfam" id="PF00082"/>
    </source>
</evidence>
<dbReference type="Gramene" id="KGN49930">
    <property type="protein sequence ID" value="KGN49930"/>
    <property type="gene ID" value="Csa_5G141040"/>
</dbReference>
<dbReference type="PANTHER" id="PTHR10795">
    <property type="entry name" value="PROPROTEIN CONVERTASE SUBTILISIN/KEXIN"/>
    <property type="match status" value="1"/>
</dbReference>
<reference evidence="14 15" key="1">
    <citation type="journal article" date="2009" name="Nat. Genet.">
        <title>The genome of the cucumber, Cucumis sativus L.</title>
        <authorList>
            <person name="Huang S."/>
            <person name="Li R."/>
            <person name="Zhang Z."/>
            <person name="Li L."/>
            <person name="Gu X."/>
            <person name="Fan W."/>
            <person name="Lucas W.J."/>
            <person name="Wang X."/>
            <person name="Xie B."/>
            <person name="Ni P."/>
            <person name="Ren Y."/>
            <person name="Zhu H."/>
            <person name="Li J."/>
            <person name="Lin K."/>
            <person name="Jin W."/>
            <person name="Fei Z."/>
            <person name="Li G."/>
            <person name="Staub J."/>
            <person name="Kilian A."/>
            <person name="van der Vossen E.A."/>
            <person name="Wu Y."/>
            <person name="Guo J."/>
            <person name="He J."/>
            <person name="Jia Z."/>
            <person name="Ren Y."/>
            <person name="Tian G."/>
            <person name="Lu Y."/>
            <person name="Ruan J."/>
            <person name="Qian W."/>
            <person name="Wang M."/>
            <person name="Huang Q."/>
            <person name="Li B."/>
            <person name="Xuan Z."/>
            <person name="Cao J."/>
            <person name="Asan"/>
            <person name="Wu Z."/>
            <person name="Zhang J."/>
            <person name="Cai Q."/>
            <person name="Bai Y."/>
            <person name="Zhao B."/>
            <person name="Han Y."/>
            <person name="Li Y."/>
            <person name="Li X."/>
            <person name="Wang S."/>
            <person name="Shi Q."/>
            <person name="Liu S."/>
            <person name="Cho W.K."/>
            <person name="Kim J.Y."/>
            <person name="Xu Y."/>
            <person name="Heller-Uszynska K."/>
            <person name="Miao H."/>
            <person name="Cheng Z."/>
            <person name="Zhang S."/>
            <person name="Wu J."/>
            <person name="Yang Y."/>
            <person name="Kang H."/>
            <person name="Li M."/>
            <person name="Liang H."/>
            <person name="Ren X."/>
            <person name="Shi Z."/>
            <person name="Wen M."/>
            <person name="Jian M."/>
            <person name="Yang H."/>
            <person name="Zhang G."/>
            <person name="Yang Z."/>
            <person name="Chen R."/>
            <person name="Liu S."/>
            <person name="Li J."/>
            <person name="Ma L."/>
            <person name="Liu H."/>
            <person name="Zhou Y."/>
            <person name="Zhao J."/>
            <person name="Fang X."/>
            <person name="Li G."/>
            <person name="Fang L."/>
            <person name="Li Y."/>
            <person name="Liu D."/>
            <person name="Zheng H."/>
            <person name="Zhang Y."/>
            <person name="Qin N."/>
            <person name="Li Z."/>
            <person name="Yang G."/>
            <person name="Yang S."/>
            <person name="Bolund L."/>
            <person name="Kristiansen K."/>
            <person name="Zheng H."/>
            <person name="Li S."/>
            <person name="Zhang X."/>
            <person name="Yang H."/>
            <person name="Wang J."/>
            <person name="Sun R."/>
            <person name="Zhang B."/>
            <person name="Jiang S."/>
            <person name="Wang J."/>
            <person name="Du Y."/>
            <person name="Li S."/>
        </authorList>
    </citation>
    <scope>NUCLEOTIDE SEQUENCE [LARGE SCALE GENOMIC DNA]</scope>
    <source>
        <strain evidence="15">cv. 9930</strain>
    </source>
</reference>
<dbReference type="GO" id="GO:0005576">
    <property type="term" value="C:extracellular region"/>
    <property type="evidence" value="ECO:0000318"/>
    <property type="project" value="GO_Central"/>
</dbReference>
<evidence type="ECO:0000256" key="2">
    <source>
        <dbReference type="ARBA" id="ARBA00011073"/>
    </source>
</evidence>
<dbReference type="Proteomes" id="UP000029981">
    <property type="component" value="Chromosome 5"/>
</dbReference>
<dbReference type="OrthoDB" id="206201at2759"/>
<reference evidence="14 15" key="2">
    <citation type="journal article" date="2009" name="PLoS ONE">
        <title>An integrated genetic and cytogenetic map of the cucumber genome.</title>
        <authorList>
            <person name="Ren Y."/>
            <person name="Zhang Z."/>
            <person name="Liu J."/>
            <person name="Staub J.E."/>
            <person name="Han Y."/>
            <person name="Cheng Z."/>
            <person name="Li X."/>
            <person name="Lu J."/>
            <person name="Miao H."/>
            <person name="Kang H."/>
            <person name="Xie B."/>
            <person name="Gu X."/>
            <person name="Wang X."/>
            <person name="Du Y."/>
            <person name="Jin W."/>
            <person name="Huang S."/>
        </authorList>
    </citation>
    <scope>NUCLEOTIDE SEQUENCE [LARGE SCALE GENOMIC DNA]</scope>
    <source>
        <strain evidence="15">cv. 9930</strain>
    </source>
</reference>
<dbReference type="GO" id="GO:0009609">
    <property type="term" value="P:response to symbiotic bacterium"/>
    <property type="evidence" value="ECO:0007669"/>
    <property type="project" value="UniProtKB-ARBA"/>
</dbReference>
<comment type="similarity">
    <text evidence="2 9">Belongs to the peptidase S8 family.</text>
</comment>
<keyword evidence="6 9" id="KW-0378">Hydrolase</keyword>
<dbReference type="GO" id="GO:0006508">
    <property type="term" value="P:proteolysis"/>
    <property type="evidence" value="ECO:0007669"/>
    <property type="project" value="UniProtKB-KW"/>
</dbReference>
<feature type="active site" description="Charge relay system" evidence="8 9">
    <location>
        <position position="533"/>
    </location>
</feature>
<feature type="domain" description="Subtilisin-like protease fibronectin type-III" evidence="13">
    <location>
        <begin position="639"/>
        <end position="735"/>
    </location>
</feature>
<evidence type="ECO:0000256" key="9">
    <source>
        <dbReference type="PROSITE-ProRule" id="PRU01240"/>
    </source>
</evidence>
<dbReference type="FunFam" id="3.40.50.200:FF:000006">
    <property type="entry name" value="Subtilisin-like protease SBT1.5"/>
    <property type="match status" value="1"/>
</dbReference>
<comment type="subcellular location">
    <subcellularLocation>
        <location evidence="1">Secreted</location>
    </subcellularLocation>
</comment>
<dbReference type="InterPro" id="IPR037045">
    <property type="entry name" value="S8pro/Inhibitor_I9_sf"/>
</dbReference>
<dbReference type="GO" id="GO:0004252">
    <property type="term" value="F:serine-type endopeptidase activity"/>
    <property type="evidence" value="ECO:0000318"/>
    <property type="project" value="GO_Central"/>
</dbReference>
<dbReference type="EMBL" id="CM002926">
    <property type="protein sequence ID" value="KGN49930.1"/>
    <property type="molecule type" value="Genomic_DNA"/>
</dbReference>
<dbReference type="Gene3D" id="3.50.30.30">
    <property type="match status" value="1"/>
</dbReference>
<feature type="active site" description="Charge relay system" evidence="8 9">
    <location>
        <position position="204"/>
    </location>
</feature>
<reference evidence="14 15" key="3">
    <citation type="journal article" date="2010" name="BMC Genomics">
        <title>Transcriptome sequencing and comparative analysis of cucumber flowers with different sex types.</title>
        <authorList>
            <person name="Guo S."/>
            <person name="Zheng Y."/>
            <person name="Joung J.G."/>
            <person name="Liu S."/>
            <person name="Zhang Z."/>
            <person name="Crasta O.R."/>
            <person name="Sobral B.W."/>
            <person name="Xu Y."/>
            <person name="Huang S."/>
            <person name="Fei Z."/>
        </authorList>
    </citation>
    <scope>NUCLEOTIDE SEQUENCE [LARGE SCALE GENOMIC DNA]</scope>
    <source>
        <strain evidence="15">cv. 9930</strain>
    </source>
</reference>
<keyword evidence="3" id="KW-0964">Secreted</keyword>
<evidence type="ECO:0000256" key="10">
    <source>
        <dbReference type="SAM" id="SignalP"/>
    </source>
</evidence>
<evidence type="ECO:0000259" key="13">
    <source>
        <dbReference type="Pfam" id="PF17766"/>
    </source>
</evidence>
<sequence>MSSLSRLLFLCLCFSLLFSTSVSEDDQYRKTYIVYMGSHHQVSSAPLSSHHHMRILQEAVGSTFAPHCLLHSYKRSFNGFVAKLTEIEAKKVSEMEGVISVFPNGELQLHTTRSWDFMGMSEQVERVPSVESDIIVGVFDTGIWPESPSFLDHGYGPPPPKWKGSCEVSANFSCNNKIIGARSYRSDGRYPIDDIKGPRDSNGHGTHAASTVAGGLVRQASMLGLGMGTARGGVPSARIAAYKVCWSDTCSDADVLAAFDDAIADGVDIISMSVGPKRPRPNYFQDPIAIGTFHAMRNGILTSTSAGNEGPLHFTVTNFSPWALSVAASTSDRRFLTAVQLGDGRKFNGVTINTFDLNGTQYPLVYAGNIPNVTGGFNGSFSRFCLRDSVDRELVKGKIAICDSFVSPSDVGSLESAVGIIMQDRSPKDLTFAFPLPASHLGIQQRPLISSYLNSTRIPTATILKSTGLKLQVAPLVASFSSRGPNPTSPYILKPDVIGPGVEILAAWSPLRSPSNAKGDNRKLLFNIISGTSMACPHATAVAAYVKSFHPSWSPAALKSALITTAFPMRGDLYPEAEFAYGSGHINPLGAVNPGLIYNASETDYIRFLCDEGYNTTFLRIITKDNSTCSTTQSIRVYDLNYPSFALFTHISTPFSQTSKRRVTNVGSTNSTYKATISAPSGLNITVNPSILSFKALEEELNFEVTFEGKIDRSIESASLVWDDGVHKVRSPIIVFDSDTFTRN</sequence>
<dbReference type="Pfam" id="PF00082">
    <property type="entry name" value="Peptidase_S8"/>
    <property type="match status" value="1"/>
</dbReference>
<proteinExistence type="inferred from homology"/>
<protein>
    <recommendedName>
        <fullName evidence="16">Cucumisin-like</fullName>
    </recommendedName>
</protein>
<dbReference type="FunFam" id="3.30.70.80:FF:000002">
    <property type="entry name" value="Subtilisin-like protease SBT5.3"/>
    <property type="match status" value="1"/>
</dbReference>
<dbReference type="MEROPS" id="S08.A13"/>
<name>A0A0A0KJN5_CUCSA</name>
<dbReference type="Gene3D" id="2.60.40.2310">
    <property type="match status" value="1"/>
</dbReference>
<dbReference type="PROSITE" id="PS00138">
    <property type="entry name" value="SUBTILASE_SER"/>
    <property type="match status" value="1"/>
</dbReference>
<dbReference type="AlphaFoldDB" id="A0A0A0KJN5"/>
<evidence type="ECO:0000256" key="4">
    <source>
        <dbReference type="ARBA" id="ARBA00022670"/>
    </source>
</evidence>
<dbReference type="InterPro" id="IPR041469">
    <property type="entry name" value="Subtilisin-like_FN3"/>
</dbReference>
<dbReference type="Pfam" id="PF17766">
    <property type="entry name" value="fn3_6"/>
    <property type="match status" value="1"/>
</dbReference>
<evidence type="ECO:0000256" key="5">
    <source>
        <dbReference type="ARBA" id="ARBA00022729"/>
    </source>
</evidence>
<dbReference type="CDD" id="cd02120">
    <property type="entry name" value="PA_subtilisin_like"/>
    <property type="match status" value="1"/>
</dbReference>
<evidence type="ECO:0000256" key="8">
    <source>
        <dbReference type="PIRSR" id="PIRSR615500-1"/>
    </source>
</evidence>
<accession>A0A0A0KJN5</accession>
<dbReference type="CDD" id="cd04852">
    <property type="entry name" value="Peptidases_S8_3"/>
    <property type="match status" value="1"/>
</dbReference>
<dbReference type="InterPro" id="IPR000209">
    <property type="entry name" value="Peptidase_S8/S53_dom"/>
</dbReference>
<dbReference type="Gene3D" id="3.30.70.80">
    <property type="entry name" value="Peptidase S8 propeptide/proteinase inhibitor I9"/>
    <property type="match status" value="1"/>
</dbReference>
<evidence type="ECO:0000313" key="14">
    <source>
        <dbReference type="EMBL" id="KGN49930.1"/>
    </source>
</evidence>
<organism evidence="14 15">
    <name type="scientific">Cucumis sativus</name>
    <name type="common">Cucumber</name>
    <dbReference type="NCBI Taxonomy" id="3659"/>
    <lineage>
        <taxon>Eukaryota</taxon>
        <taxon>Viridiplantae</taxon>
        <taxon>Streptophyta</taxon>
        <taxon>Embryophyta</taxon>
        <taxon>Tracheophyta</taxon>
        <taxon>Spermatophyta</taxon>
        <taxon>Magnoliopsida</taxon>
        <taxon>eudicotyledons</taxon>
        <taxon>Gunneridae</taxon>
        <taxon>Pentapetalae</taxon>
        <taxon>rosids</taxon>
        <taxon>fabids</taxon>
        <taxon>Cucurbitales</taxon>
        <taxon>Cucurbitaceae</taxon>
        <taxon>Benincaseae</taxon>
        <taxon>Cucumis</taxon>
    </lineage>
</organism>
<dbReference type="KEGG" id="csv:101213928"/>
<evidence type="ECO:0000256" key="1">
    <source>
        <dbReference type="ARBA" id="ARBA00004613"/>
    </source>
</evidence>
<dbReference type="InterPro" id="IPR015500">
    <property type="entry name" value="Peptidase_S8_subtilisin-rel"/>
</dbReference>
<dbReference type="eggNOG" id="ENOG502QRA7">
    <property type="taxonomic scope" value="Eukaryota"/>
</dbReference>
<evidence type="ECO:0008006" key="16">
    <source>
        <dbReference type="Google" id="ProtNLM"/>
    </source>
</evidence>
<dbReference type="OMA" id="RCSKHAK"/>
<gene>
    <name evidence="14" type="ORF">Csa_5G141040</name>
</gene>
<keyword evidence="7 9" id="KW-0720">Serine protease</keyword>
<dbReference type="InterPro" id="IPR010259">
    <property type="entry name" value="S8pro/Inhibitor_I9"/>
</dbReference>
<feature type="domain" description="Inhibitor I9" evidence="12">
    <location>
        <begin position="31"/>
        <end position="110"/>
    </location>
</feature>
<dbReference type="InterPro" id="IPR023828">
    <property type="entry name" value="Peptidase_S8_Ser-AS"/>
</dbReference>
<evidence type="ECO:0000256" key="3">
    <source>
        <dbReference type="ARBA" id="ARBA00022525"/>
    </source>
</evidence>
<dbReference type="InterPro" id="IPR034197">
    <property type="entry name" value="Peptidases_S8_3"/>
</dbReference>
<dbReference type="PRINTS" id="PR00723">
    <property type="entry name" value="SUBTILISIN"/>
</dbReference>
<dbReference type="PROSITE" id="PS51892">
    <property type="entry name" value="SUBTILASE"/>
    <property type="match status" value="1"/>
</dbReference>
<dbReference type="Gene3D" id="3.40.50.200">
    <property type="entry name" value="Peptidase S8/S53 domain"/>
    <property type="match status" value="1"/>
</dbReference>
<dbReference type="FunFam" id="2.60.40.2310:FF:000001">
    <property type="entry name" value="Subtilisin-like protease SBT1.5"/>
    <property type="match status" value="1"/>
</dbReference>